<keyword evidence="4" id="KW-1185">Reference proteome</keyword>
<dbReference type="AlphaFoldDB" id="A0A6I4MQ34"/>
<evidence type="ECO:0000256" key="1">
    <source>
        <dbReference type="SAM" id="MobiDB-lite"/>
    </source>
</evidence>
<feature type="region of interest" description="Disordered" evidence="1">
    <location>
        <begin position="1"/>
        <end position="55"/>
    </location>
</feature>
<feature type="transmembrane region" description="Helical" evidence="2">
    <location>
        <begin position="88"/>
        <end position="107"/>
    </location>
</feature>
<comment type="caution">
    <text evidence="3">The sequence shown here is derived from an EMBL/GenBank/DDBJ whole genome shotgun (WGS) entry which is preliminary data.</text>
</comment>
<evidence type="ECO:0000313" key="4">
    <source>
        <dbReference type="Proteomes" id="UP000462055"/>
    </source>
</evidence>
<keyword evidence="2" id="KW-0472">Membrane</keyword>
<accession>A0A6I4MQ34</accession>
<feature type="transmembrane region" description="Helical" evidence="2">
    <location>
        <begin position="270"/>
        <end position="294"/>
    </location>
</feature>
<feature type="transmembrane region" description="Helical" evidence="2">
    <location>
        <begin position="113"/>
        <end position="132"/>
    </location>
</feature>
<dbReference type="Pfam" id="PF01066">
    <property type="entry name" value="CDP-OH_P_transf"/>
    <property type="match status" value="1"/>
</dbReference>
<protein>
    <submittedName>
        <fullName evidence="3">CDP-alcohol phosphatidyltransferase family protein</fullName>
    </submittedName>
</protein>
<dbReference type="GO" id="GO:0008654">
    <property type="term" value="P:phospholipid biosynthetic process"/>
    <property type="evidence" value="ECO:0007669"/>
    <property type="project" value="InterPro"/>
</dbReference>
<dbReference type="GO" id="GO:0016020">
    <property type="term" value="C:membrane"/>
    <property type="evidence" value="ECO:0007669"/>
    <property type="project" value="InterPro"/>
</dbReference>
<gene>
    <name evidence="3" type="ORF">F8568_034985</name>
</gene>
<sequence>MSRPMEAELPGPSGTPETPAGGPGSPDPGDHRPPRNAARVADIRRYGQPPGLKDRRNEEHWAGRLYMRDLSPYFGWIALRLGFSPNQLTYLMMLSGIVAGAVVSVPASGAGGLWTALGGALLIQVYLLLDCVDGEVARYLRQTSVAGVFLDRIGHYLSEISLLIGLGFAAQGGWKNGGWAELGLVAALGAALIKAETDNVVVARAKSGLPADPSGGDRALRPRSTGIALARQAASMLRFHRIIGAVELSLLILAAALIDTLTGADSPVAIRVLMVAVALVAVVQTLLHLVSILASRRLK</sequence>
<dbReference type="Proteomes" id="UP000462055">
    <property type="component" value="Unassembled WGS sequence"/>
</dbReference>
<evidence type="ECO:0000256" key="2">
    <source>
        <dbReference type="SAM" id="Phobius"/>
    </source>
</evidence>
<feature type="transmembrane region" description="Helical" evidence="2">
    <location>
        <begin position="239"/>
        <end position="258"/>
    </location>
</feature>
<dbReference type="EMBL" id="WBMS02000038">
    <property type="protein sequence ID" value="MWA05481.1"/>
    <property type="molecule type" value="Genomic_DNA"/>
</dbReference>
<organism evidence="3 4">
    <name type="scientific">Actinomadura physcomitrii</name>
    <dbReference type="NCBI Taxonomy" id="2650748"/>
    <lineage>
        <taxon>Bacteria</taxon>
        <taxon>Bacillati</taxon>
        <taxon>Actinomycetota</taxon>
        <taxon>Actinomycetes</taxon>
        <taxon>Streptosporangiales</taxon>
        <taxon>Thermomonosporaceae</taxon>
        <taxon>Actinomadura</taxon>
    </lineage>
</organism>
<dbReference type="Gene3D" id="1.20.120.1760">
    <property type="match status" value="1"/>
</dbReference>
<reference evidence="3" key="1">
    <citation type="submission" date="2019-12" db="EMBL/GenBank/DDBJ databases">
        <title>Actinomadura physcomitrii sp. nov., a novel actinomycete isolated from moss [Physcomitrium sphaericum (Ludw) Fuernr].</title>
        <authorList>
            <person name="Zhuang X."/>
        </authorList>
    </citation>
    <scope>NUCLEOTIDE SEQUENCE [LARGE SCALE GENOMIC DNA]</scope>
    <source>
        <strain evidence="3">LD22</strain>
    </source>
</reference>
<name>A0A6I4MQ34_9ACTN</name>
<dbReference type="InterPro" id="IPR000462">
    <property type="entry name" value="CDP-OH_P_trans"/>
</dbReference>
<evidence type="ECO:0000313" key="3">
    <source>
        <dbReference type="EMBL" id="MWA05481.1"/>
    </source>
</evidence>
<proteinExistence type="predicted"/>
<keyword evidence="2" id="KW-1133">Transmembrane helix</keyword>
<dbReference type="GO" id="GO:0016780">
    <property type="term" value="F:phosphotransferase activity, for other substituted phosphate groups"/>
    <property type="evidence" value="ECO:0007669"/>
    <property type="project" value="InterPro"/>
</dbReference>
<keyword evidence="2" id="KW-0812">Transmembrane</keyword>
<dbReference type="InterPro" id="IPR043130">
    <property type="entry name" value="CDP-OH_PTrfase_TM_dom"/>
</dbReference>